<gene>
    <name evidence="1" type="ORF">MNY70_00435</name>
</gene>
<dbReference type="Proteomes" id="UP000829420">
    <property type="component" value="Chromosome"/>
</dbReference>
<organism evidence="1 2">
    <name type="scientific">Moellerella wisconsensis</name>
    <dbReference type="NCBI Taxonomy" id="158849"/>
    <lineage>
        <taxon>Bacteria</taxon>
        <taxon>Pseudomonadati</taxon>
        <taxon>Pseudomonadota</taxon>
        <taxon>Gammaproteobacteria</taxon>
        <taxon>Enterobacterales</taxon>
        <taxon>Morganellaceae</taxon>
        <taxon>Moellerella</taxon>
    </lineage>
</organism>
<evidence type="ECO:0000313" key="2">
    <source>
        <dbReference type="Proteomes" id="UP000829420"/>
    </source>
</evidence>
<dbReference type="EMBL" id="CP093255">
    <property type="protein sequence ID" value="UNH38992.1"/>
    <property type="molecule type" value="Genomic_DNA"/>
</dbReference>
<keyword evidence="1" id="KW-0255">Endonuclease</keyword>
<accession>A0ACD3Y785</accession>
<keyword evidence="1" id="KW-0378">Hydrolase</keyword>
<protein>
    <submittedName>
        <fullName evidence="1">Restriction endonuclease fold toxin 5 domain-containing protein</fullName>
    </submittedName>
</protein>
<reference evidence="1" key="1">
    <citation type="submission" date="2022-03" db="EMBL/GenBank/DDBJ databases">
        <title>ESBL-producing Moellerella wisconsensis and Escherichia marmotae isolated from wild game meat.</title>
        <authorList>
            <person name="Biggel M."/>
        </authorList>
    </citation>
    <scope>NUCLEOTIDE SEQUENCE</scope>
    <source>
        <strain evidence="1">W1</strain>
    </source>
</reference>
<name>A0ACD3Y785_9GAMM</name>
<keyword evidence="1" id="KW-0540">Nuclease</keyword>
<proteinExistence type="predicted"/>
<keyword evidence="2" id="KW-1185">Reference proteome</keyword>
<sequence length="252" mass="27802">MPIPLIVAGAGLMTLGGLAAVTQEASKIGFPSSSGSGDDEWGETSYGDRIREYESIAIGGIDDEDSDDKRRGSQGAAAGAVAGSSAGVAAIEASKGCKDCPAIPYIIPHESNITNTRSPSAYEYQARICNTQIRTVDTPAGQIKYIEEWKCTIPVPTRTKNNVIFDGWEPSECNFIETKDNYNNFFDKDGEVKAFWEKGGNVAKQAFDQNWLCQYPFKGQSYIDWHFSQENMYKFCSRIFDSYPQVRTHLTP</sequence>
<evidence type="ECO:0000313" key="1">
    <source>
        <dbReference type="EMBL" id="UNH38992.1"/>
    </source>
</evidence>